<reference evidence="2 3" key="1">
    <citation type="submission" date="2018-03" db="EMBL/GenBank/DDBJ databases">
        <title>Draft Genome Sequences of the Obligatory Marine Myxobacteria Enhygromyxa salina SWB005.</title>
        <authorList>
            <person name="Poehlein A."/>
            <person name="Moghaddam J.A."/>
            <person name="Harms H."/>
            <person name="Alanjari M."/>
            <person name="Koenig G.M."/>
            <person name="Daniel R."/>
            <person name="Schaeberle T.F."/>
        </authorList>
    </citation>
    <scope>NUCLEOTIDE SEQUENCE [LARGE SCALE GENOMIC DNA]</scope>
    <source>
        <strain evidence="2 3">SWB005</strain>
    </source>
</reference>
<organism evidence="2 3">
    <name type="scientific">Enhygromyxa salina</name>
    <dbReference type="NCBI Taxonomy" id="215803"/>
    <lineage>
        <taxon>Bacteria</taxon>
        <taxon>Pseudomonadati</taxon>
        <taxon>Myxococcota</taxon>
        <taxon>Polyangia</taxon>
        <taxon>Nannocystales</taxon>
        <taxon>Nannocystaceae</taxon>
        <taxon>Enhygromyxa</taxon>
    </lineage>
</organism>
<dbReference type="AlphaFoldDB" id="A0A2S9XRW2"/>
<dbReference type="Proteomes" id="UP000237968">
    <property type="component" value="Unassembled WGS sequence"/>
</dbReference>
<evidence type="ECO:0000313" key="2">
    <source>
        <dbReference type="EMBL" id="PRP95480.1"/>
    </source>
</evidence>
<dbReference type="OrthoDB" id="9911451at2"/>
<name>A0A2S9XRW2_9BACT</name>
<accession>A0A2S9XRW2</accession>
<protein>
    <submittedName>
        <fullName evidence="2">Uncharacterized protein</fullName>
    </submittedName>
</protein>
<dbReference type="RefSeq" id="WP_146155878.1">
    <property type="nucleotide sequence ID" value="NZ_PVNK01000169.1"/>
</dbReference>
<evidence type="ECO:0000313" key="3">
    <source>
        <dbReference type="Proteomes" id="UP000237968"/>
    </source>
</evidence>
<dbReference type="EMBL" id="PVNK01000169">
    <property type="protein sequence ID" value="PRP95480.1"/>
    <property type="molecule type" value="Genomic_DNA"/>
</dbReference>
<gene>
    <name evidence="2" type="ORF">ENSA5_38310</name>
</gene>
<proteinExistence type="predicted"/>
<feature type="compositionally biased region" description="Basic and acidic residues" evidence="1">
    <location>
        <begin position="22"/>
        <end position="53"/>
    </location>
</feature>
<keyword evidence="3" id="KW-1185">Reference proteome</keyword>
<sequence length="192" mass="20152">MGRGAKNHRFRPGSEIGPSAGRETDPRAPGERRGKRDRRDPRGADRHGGVERRRGPRRATDLGVPVWRNPLALVVAVGLGVGASLALGSQAPAPSGVQDAELAPAPPVDPDALAGVQALRDEAQALTPAQVELDEATHERWMPRVARIEQALDDPATPEAIRAELQATIAALECVGVLTSSGTPTCVTIGPQ</sequence>
<feature type="region of interest" description="Disordered" evidence="1">
    <location>
        <begin position="1"/>
        <end position="62"/>
    </location>
</feature>
<comment type="caution">
    <text evidence="2">The sequence shown here is derived from an EMBL/GenBank/DDBJ whole genome shotgun (WGS) entry which is preliminary data.</text>
</comment>
<feature type="compositionally biased region" description="Basic residues" evidence="1">
    <location>
        <begin position="1"/>
        <end position="11"/>
    </location>
</feature>
<evidence type="ECO:0000256" key="1">
    <source>
        <dbReference type="SAM" id="MobiDB-lite"/>
    </source>
</evidence>